<comment type="caution">
    <text evidence="8">The sequence shown here is derived from an EMBL/GenBank/DDBJ whole genome shotgun (WGS) entry which is preliminary data.</text>
</comment>
<comment type="similarity">
    <text evidence="1">Belongs to the MinC family.</text>
</comment>
<dbReference type="InterPro" id="IPR055219">
    <property type="entry name" value="MinC_N_1"/>
</dbReference>
<dbReference type="InterPro" id="IPR013033">
    <property type="entry name" value="MinC"/>
</dbReference>
<dbReference type="OrthoDB" id="9790810at2"/>
<protein>
    <submittedName>
        <fullName evidence="8">Septum site-determining protein</fullName>
    </submittedName>
</protein>
<comment type="subunit">
    <text evidence="5">Interacts with MinD and FtsZ.</text>
</comment>
<dbReference type="PANTHER" id="PTHR34108">
    <property type="entry name" value="SEPTUM SITE-DETERMINING PROTEIN MINC"/>
    <property type="match status" value="1"/>
</dbReference>
<dbReference type="GO" id="GO:0000917">
    <property type="term" value="P:division septum assembly"/>
    <property type="evidence" value="ECO:0007669"/>
    <property type="project" value="UniProtKB-KW"/>
</dbReference>
<evidence type="ECO:0000256" key="5">
    <source>
        <dbReference type="ARBA" id="ARBA00046874"/>
    </source>
</evidence>
<evidence type="ECO:0000313" key="8">
    <source>
        <dbReference type="EMBL" id="KRK82885.1"/>
    </source>
</evidence>
<dbReference type="Gene3D" id="2.160.20.70">
    <property type="match status" value="1"/>
</dbReference>
<sequence length="222" mass="24993">MSDIILKGGKDGFSVIFNENANYDDALKELKELIMQQNVKSTNENDDAISFTIKTGKRLFTSQQKESIEGFFEKYPQLELKDIESDVEDKKNVKELFDANKTNVESGIVRSGQRLEYKGDLIFLGSLHRDAQICATGSIYILGEVSGIVQAGFPDNPNAAIFGNLKGIDQLRIADVIEIVTDDNREDFQDGKFAFINDLHAISVDDLKNYKDKINDLRKRTD</sequence>
<evidence type="ECO:0000256" key="4">
    <source>
        <dbReference type="ARBA" id="ARBA00023306"/>
    </source>
</evidence>
<dbReference type="Gene3D" id="3.30.160.540">
    <property type="match status" value="1"/>
</dbReference>
<evidence type="ECO:0000259" key="7">
    <source>
        <dbReference type="Pfam" id="PF22642"/>
    </source>
</evidence>
<accession>A0A0R1KHG0</accession>
<keyword evidence="3" id="KW-0717">Septation</keyword>
<dbReference type="STRING" id="1423788.FC78_GL001688"/>
<proteinExistence type="inferred from homology"/>
<gene>
    <name evidence="8" type="ORF">FC78_GL001688</name>
</gene>
<keyword evidence="9" id="KW-1185">Reference proteome</keyword>
<dbReference type="Pfam" id="PF22642">
    <property type="entry name" value="MinC_N_1"/>
    <property type="match status" value="1"/>
</dbReference>
<dbReference type="AlphaFoldDB" id="A0A0R1KHG0"/>
<evidence type="ECO:0000256" key="2">
    <source>
        <dbReference type="ARBA" id="ARBA00022618"/>
    </source>
</evidence>
<dbReference type="InterPro" id="IPR036145">
    <property type="entry name" value="MinC_C_sf"/>
</dbReference>
<reference evidence="8 9" key="1">
    <citation type="journal article" date="2015" name="Genome Announc.">
        <title>Expanding the biotechnology potential of lactobacilli through comparative genomics of 213 strains and associated genera.</title>
        <authorList>
            <person name="Sun Z."/>
            <person name="Harris H.M."/>
            <person name="McCann A."/>
            <person name="Guo C."/>
            <person name="Argimon S."/>
            <person name="Zhang W."/>
            <person name="Yang X."/>
            <person name="Jeffery I.B."/>
            <person name="Cooney J.C."/>
            <person name="Kagawa T.F."/>
            <person name="Liu W."/>
            <person name="Song Y."/>
            <person name="Salvetti E."/>
            <person name="Wrobel A."/>
            <person name="Rasinkangas P."/>
            <person name="Parkhill J."/>
            <person name="Rea M.C."/>
            <person name="O'Sullivan O."/>
            <person name="Ritari J."/>
            <person name="Douillard F.P."/>
            <person name="Paul Ross R."/>
            <person name="Yang R."/>
            <person name="Briner A.E."/>
            <person name="Felis G.E."/>
            <person name="de Vos W.M."/>
            <person name="Barrangou R."/>
            <person name="Klaenhammer T.R."/>
            <person name="Caufield P.W."/>
            <person name="Cui Y."/>
            <person name="Zhang H."/>
            <person name="O'Toole P.W."/>
        </authorList>
    </citation>
    <scope>NUCLEOTIDE SEQUENCE [LARGE SCALE GENOMIC DNA]</scope>
    <source>
        <strain evidence="8 9">DSM 19674</strain>
    </source>
</reference>
<feature type="domain" description="Septum formation inhibitor MinC C-terminal" evidence="6">
    <location>
        <begin position="108"/>
        <end position="196"/>
    </location>
</feature>
<dbReference type="GO" id="GO:0000902">
    <property type="term" value="P:cell morphogenesis"/>
    <property type="evidence" value="ECO:0007669"/>
    <property type="project" value="InterPro"/>
</dbReference>
<dbReference type="EMBL" id="AZDY01000037">
    <property type="protein sequence ID" value="KRK82885.1"/>
    <property type="molecule type" value="Genomic_DNA"/>
</dbReference>
<dbReference type="InterPro" id="IPR005526">
    <property type="entry name" value="Septum_form_inhib_MinC_C"/>
</dbReference>
<feature type="domain" description="Septum site-determining protein MinC N-terminal" evidence="7">
    <location>
        <begin position="4"/>
        <end position="83"/>
    </location>
</feature>
<evidence type="ECO:0000259" key="6">
    <source>
        <dbReference type="Pfam" id="PF03775"/>
    </source>
</evidence>
<keyword evidence="4" id="KW-0131">Cell cycle</keyword>
<dbReference type="RefSeq" id="WP_056952029.1">
    <property type="nucleotide sequence ID" value="NZ_AZDY01000037.1"/>
</dbReference>
<dbReference type="SUPFAM" id="SSF63848">
    <property type="entry name" value="Cell-division inhibitor MinC, C-terminal domain"/>
    <property type="match status" value="1"/>
</dbReference>
<dbReference type="PATRIC" id="fig|1423788.3.peg.1742"/>
<organism evidence="8 9">
    <name type="scientific">Companilactobacillus bobalius DSM 19674</name>
    <dbReference type="NCBI Taxonomy" id="1423788"/>
    <lineage>
        <taxon>Bacteria</taxon>
        <taxon>Bacillati</taxon>
        <taxon>Bacillota</taxon>
        <taxon>Bacilli</taxon>
        <taxon>Lactobacillales</taxon>
        <taxon>Lactobacillaceae</taxon>
        <taxon>Companilactobacillus</taxon>
        <taxon>Companilactobacillus bobalius</taxon>
    </lineage>
</organism>
<evidence type="ECO:0000313" key="9">
    <source>
        <dbReference type="Proteomes" id="UP000051515"/>
    </source>
</evidence>
<dbReference type="PANTHER" id="PTHR34108:SF1">
    <property type="entry name" value="SEPTUM SITE-DETERMINING PROTEIN MINC"/>
    <property type="match status" value="1"/>
</dbReference>
<dbReference type="Proteomes" id="UP000051515">
    <property type="component" value="Unassembled WGS sequence"/>
</dbReference>
<dbReference type="InterPro" id="IPR016098">
    <property type="entry name" value="CAP/MinC_C"/>
</dbReference>
<dbReference type="GO" id="GO:1901891">
    <property type="term" value="P:regulation of cell septum assembly"/>
    <property type="evidence" value="ECO:0007669"/>
    <property type="project" value="InterPro"/>
</dbReference>
<name>A0A0R1KHG0_9LACO</name>
<dbReference type="Pfam" id="PF03775">
    <property type="entry name" value="MinC_C"/>
    <property type="match status" value="1"/>
</dbReference>
<keyword evidence="2" id="KW-0132">Cell division</keyword>
<evidence type="ECO:0000256" key="3">
    <source>
        <dbReference type="ARBA" id="ARBA00023210"/>
    </source>
</evidence>
<evidence type="ECO:0000256" key="1">
    <source>
        <dbReference type="ARBA" id="ARBA00006291"/>
    </source>
</evidence>